<dbReference type="Gene3D" id="3.30.70.580">
    <property type="entry name" value="Pseudouridine synthase I, catalytic domain, N-terminal subdomain"/>
    <property type="match status" value="1"/>
</dbReference>
<reference evidence="6 7" key="1">
    <citation type="submission" date="2020-03" db="EMBL/GenBank/DDBJ databases">
        <title>Draft Genome Sequence of 2-Methylisoborneol Producing Pseudanabaena yagii Strain GIHE-NHR1 Isolated from North Han River in South Korea.</title>
        <authorList>
            <person name="Jeong J."/>
        </authorList>
    </citation>
    <scope>NUCLEOTIDE SEQUENCE [LARGE SCALE GENOMIC DNA]</scope>
    <source>
        <strain evidence="6 7">GIHE-NHR1</strain>
    </source>
</reference>
<dbReference type="InterPro" id="IPR020094">
    <property type="entry name" value="TruA/RsuA/RluB/E/F_N"/>
</dbReference>
<keyword evidence="7" id="KW-1185">Reference proteome</keyword>
<dbReference type="Proteomes" id="UP000738376">
    <property type="component" value="Unassembled WGS sequence"/>
</dbReference>
<dbReference type="PANTHER" id="PTHR47683:SF2">
    <property type="entry name" value="RNA-BINDING S4 DOMAIN-CONTAINING PROTEIN"/>
    <property type="match status" value="1"/>
</dbReference>
<dbReference type="EC" id="5.4.99.-" evidence="4"/>
<dbReference type="Gene3D" id="3.10.290.10">
    <property type="entry name" value="RNA-binding S4 domain"/>
    <property type="match status" value="1"/>
</dbReference>
<dbReference type="InterPro" id="IPR002942">
    <property type="entry name" value="S4_RNA-bd"/>
</dbReference>
<protein>
    <recommendedName>
        <fullName evidence="4">Pseudouridine synthase</fullName>
        <ecNumber evidence="4">5.4.99.-</ecNumber>
    </recommendedName>
</protein>
<keyword evidence="3" id="KW-0694">RNA-binding</keyword>
<dbReference type="Gene3D" id="3.30.70.1560">
    <property type="entry name" value="Alpha-L RNA-binding motif"/>
    <property type="match status" value="1"/>
</dbReference>
<accession>A0ABX1LZH7</accession>
<dbReference type="InterPro" id="IPR042092">
    <property type="entry name" value="PsdUridine_s_RsuA/RluB/E/F_cat"/>
</dbReference>
<dbReference type="InterPro" id="IPR006145">
    <property type="entry name" value="PsdUridine_synth_RsuA/RluA"/>
</dbReference>
<dbReference type="Pfam" id="PF00849">
    <property type="entry name" value="PseudoU_synth_2"/>
    <property type="match status" value="1"/>
</dbReference>
<dbReference type="NCBIfam" id="TIGR00093">
    <property type="entry name" value="pseudouridine synthase"/>
    <property type="match status" value="1"/>
</dbReference>
<dbReference type="PROSITE" id="PS50889">
    <property type="entry name" value="S4"/>
    <property type="match status" value="1"/>
</dbReference>
<gene>
    <name evidence="6" type="ORF">HC246_23110</name>
</gene>
<comment type="caution">
    <text evidence="6">The sequence shown here is derived from an EMBL/GenBank/DDBJ whole genome shotgun (WGS) entry which is preliminary data.</text>
</comment>
<dbReference type="RefSeq" id="WP_169365768.1">
    <property type="nucleotide sequence ID" value="NZ_JAAVJL010000004.1"/>
</dbReference>
<dbReference type="EMBL" id="JAAVJL010000004">
    <property type="protein sequence ID" value="NMF60831.1"/>
    <property type="molecule type" value="Genomic_DNA"/>
</dbReference>
<evidence type="ECO:0000313" key="6">
    <source>
        <dbReference type="EMBL" id="NMF60831.1"/>
    </source>
</evidence>
<dbReference type="Pfam" id="PF01479">
    <property type="entry name" value="S4"/>
    <property type="match status" value="1"/>
</dbReference>
<evidence type="ECO:0000256" key="1">
    <source>
        <dbReference type="ARBA" id="ARBA00008348"/>
    </source>
</evidence>
<name>A0ABX1LZH7_9CYAN</name>
<proteinExistence type="inferred from homology"/>
<dbReference type="CDD" id="cd00165">
    <property type="entry name" value="S4"/>
    <property type="match status" value="1"/>
</dbReference>
<organism evidence="6 7">
    <name type="scientific">Pseudanabaena yagii GIHE-NHR1</name>
    <dbReference type="NCBI Taxonomy" id="2722753"/>
    <lineage>
        <taxon>Bacteria</taxon>
        <taxon>Bacillati</taxon>
        <taxon>Cyanobacteriota</taxon>
        <taxon>Cyanophyceae</taxon>
        <taxon>Pseudanabaenales</taxon>
        <taxon>Pseudanabaenaceae</taxon>
        <taxon>Pseudanabaena</taxon>
        <taxon>Pseudanabaena yagii</taxon>
    </lineage>
</organism>
<dbReference type="SUPFAM" id="SSF55174">
    <property type="entry name" value="Alpha-L RNA-binding motif"/>
    <property type="match status" value="1"/>
</dbReference>
<comment type="similarity">
    <text evidence="1 4">Belongs to the pseudouridine synthase RsuA family.</text>
</comment>
<dbReference type="InterPro" id="IPR036986">
    <property type="entry name" value="S4_RNA-bd_sf"/>
</dbReference>
<dbReference type="InterPro" id="IPR000748">
    <property type="entry name" value="PsdUridine_synth_RsuA/RluB/E/F"/>
</dbReference>
<dbReference type="PROSITE" id="PS01149">
    <property type="entry name" value="PSI_RSU"/>
    <property type="match status" value="1"/>
</dbReference>
<evidence type="ECO:0000256" key="2">
    <source>
        <dbReference type="ARBA" id="ARBA00023235"/>
    </source>
</evidence>
<dbReference type="SMART" id="SM00363">
    <property type="entry name" value="S4"/>
    <property type="match status" value="1"/>
</dbReference>
<dbReference type="InterPro" id="IPR050343">
    <property type="entry name" value="RsuA_PseudoU_synthase"/>
</dbReference>
<evidence type="ECO:0000256" key="3">
    <source>
        <dbReference type="PROSITE-ProRule" id="PRU00182"/>
    </source>
</evidence>
<feature type="domain" description="RNA-binding S4" evidence="5">
    <location>
        <begin position="3"/>
        <end position="62"/>
    </location>
</feature>
<evidence type="ECO:0000256" key="4">
    <source>
        <dbReference type="RuleBase" id="RU003887"/>
    </source>
</evidence>
<evidence type="ECO:0000259" key="5">
    <source>
        <dbReference type="SMART" id="SM00363"/>
    </source>
</evidence>
<dbReference type="InterPro" id="IPR018496">
    <property type="entry name" value="PsdUridine_synth_RsuA/RluB_CS"/>
</dbReference>
<keyword evidence="2 4" id="KW-0413">Isomerase</keyword>
<dbReference type="InterPro" id="IPR020103">
    <property type="entry name" value="PsdUridine_synth_cat_dom_sf"/>
</dbReference>
<dbReference type="PANTHER" id="PTHR47683">
    <property type="entry name" value="PSEUDOURIDINE SYNTHASE FAMILY PROTEIN-RELATED"/>
    <property type="match status" value="1"/>
</dbReference>
<dbReference type="CDD" id="cd02870">
    <property type="entry name" value="PseudoU_synth_RsuA_like"/>
    <property type="match status" value="1"/>
</dbReference>
<dbReference type="SUPFAM" id="SSF55120">
    <property type="entry name" value="Pseudouridine synthase"/>
    <property type="match status" value="1"/>
</dbReference>
<sequence>MLDRLQKILSRHGIASRRDAEQIILSGRVWVNGRQVKELGTKADPDRDRIEVDGKLLQTNAPEFVYLLLNKPTGVVCTCDDPQGRRTVLDLLPAQYRHVYPVGRLDYNSSGALILTNDGEFANYLMHPRHHVAKTYEVWVKDIPSQQTLKQWQEGIILEGKLTLPAMVSIQQVEENKAQKSRQNPRTKLQIVLSEGRNRQIRKVAELLGHPVLALHRAAIASISLASLRVGAYRLLSKQEIQNLVADFSDSPHSS</sequence>
<evidence type="ECO:0000313" key="7">
    <source>
        <dbReference type="Proteomes" id="UP000738376"/>
    </source>
</evidence>